<dbReference type="Gene3D" id="3.30.420.10">
    <property type="entry name" value="Ribonuclease H-like superfamily/Ribonuclease H"/>
    <property type="match status" value="1"/>
</dbReference>
<keyword evidence="2" id="KW-0378">Hydrolase</keyword>
<evidence type="ECO:0000259" key="4">
    <source>
        <dbReference type="PROSITE" id="PS50994"/>
    </source>
</evidence>
<keyword evidence="1" id="KW-0479">Metal-binding</keyword>
<organism evidence="5">
    <name type="scientific">Tanacetum cinerariifolium</name>
    <name type="common">Dalmatian daisy</name>
    <name type="synonym">Chrysanthemum cinerariifolium</name>
    <dbReference type="NCBI Taxonomy" id="118510"/>
    <lineage>
        <taxon>Eukaryota</taxon>
        <taxon>Viridiplantae</taxon>
        <taxon>Streptophyta</taxon>
        <taxon>Embryophyta</taxon>
        <taxon>Tracheophyta</taxon>
        <taxon>Spermatophyta</taxon>
        <taxon>Magnoliopsida</taxon>
        <taxon>eudicotyledons</taxon>
        <taxon>Gunneridae</taxon>
        <taxon>Pentapetalae</taxon>
        <taxon>asterids</taxon>
        <taxon>campanulids</taxon>
        <taxon>Asterales</taxon>
        <taxon>Asteraceae</taxon>
        <taxon>Asteroideae</taxon>
        <taxon>Anthemideae</taxon>
        <taxon>Anthemidinae</taxon>
        <taxon>Tanacetum</taxon>
    </lineage>
</organism>
<reference evidence="5" key="1">
    <citation type="journal article" date="2019" name="Sci. Rep.">
        <title>Draft genome of Tanacetum cinerariifolium, the natural source of mosquito coil.</title>
        <authorList>
            <person name="Yamashiro T."/>
            <person name="Shiraishi A."/>
            <person name="Satake H."/>
            <person name="Nakayama K."/>
        </authorList>
    </citation>
    <scope>NUCLEOTIDE SEQUENCE</scope>
</reference>
<dbReference type="InterPro" id="IPR057670">
    <property type="entry name" value="SH3_retrovirus"/>
</dbReference>
<gene>
    <name evidence="5" type="ORF">Tci_264354</name>
</gene>
<dbReference type="PANTHER" id="PTHR42648:SF32">
    <property type="entry name" value="RIBONUCLEASE H-LIKE DOMAIN, GAG-PRE-INTEGRASE DOMAIN PROTEIN-RELATED"/>
    <property type="match status" value="1"/>
</dbReference>
<dbReference type="PROSITE" id="PS50994">
    <property type="entry name" value="INTEGRASE"/>
    <property type="match status" value="1"/>
</dbReference>
<protein>
    <recommendedName>
        <fullName evidence="4">Integrase catalytic domain-containing protein</fullName>
    </recommendedName>
</protein>
<dbReference type="GO" id="GO:0016787">
    <property type="term" value="F:hydrolase activity"/>
    <property type="evidence" value="ECO:0007669"/>
    <property type="project" value="UniProtKB-KW"/>
</dbReference>
<dbReference type="GO" id="GO:0015074">
    <property type="term" value="P:DNA integration"/>
    <property type="evidence" value="ECO:0007669"/>
    <property type="project" value="InterPro"/>
</dbReference>
<dbReference type="InterPro" id="IPR036397">
    <property type="entry name" value="RNaseH_sf"/>
</dbReference>
<dbReference type="InterPro" id="IPR001584">
    <property type="entry name" value="Integrase_cat-core"/>
</dbReference>
<evidence type="ECO:0000256" key="2">
    <source>
        <dbReference type="ARBA" id="ARBA00022801"/>
    </source>
</evidence>
<feature type="region of interest" description="Disordered" evidence="3">
    <location>
        <begin position="791"/>
        <end position="844"/>
    </location>
</feature>
<dbReference type="InterPro" id="IPR043502">
    <property type="entry name" value="DNA/RNA_pol_sf"/>
</dbReference>
<dbReference type="PANTHER" id="PTHR42648">
    <property type="entry name" value="TRANSPOSASE, PUTATIVE-RELATED"/>
    <property type="match status" value="1"/>
</dbReference>
<dbReference type="Pfam" id="PF13976">
    <property type="entry name" value="gag_pre-integrs"/>
    <property type="match status" value="1"/>
</dbReference>
<dbReference type="Pfam" id="PF25597">
    <property type="entry name" value="SH3_retrovirus"/>
    <property type="match status" value="1"/>
</dbReference>
<feature type="compositionally biased region" description="Polar residues" evidence="3">
    <location>
        <begin position="804"/>
        <end position="835"/>
    </location>
</feature>
<dbReference type="InterPro" id="IPR039537">
    <property type="entry name" value="Retrotran_Ty1/copia-like"/>
</dbReference>
<proteinExistence type="predicted"/>
<dbReference type="Pfam" id="PF07727">
    <property type="entry name" value="RVT_2"/>
    <property type="match status" value="2"/>
</dbReference>
<dbReference type="EMBL" id="BKCJ010080540">
    <property type="protein sequence ID" value="GEW92378.1"/>
    <property type="molecule type" value="Genomic_DNA"/>
</dbReference>
<sequence>MKPRVTGIDRLLSALNADNCKKNILTLRMIKIDKLKKEKESNHIKIDSFENASKSLDKLIRSQITDNSKTWLWFTSYNVVAPPPTGLFAPPSIVLSDSGLEELKQPVFEGYGPKDSKSVSVDTSNEIKKAHDAPIIEDWVSDSDEDESEEMVLKSENVQHKTEQVNQPRNVSQNPKNIRPNWNKIKTQKLEVEFQFTKKACFVCGSFSHLIKDCDFRDKRMVQKPVLKNVEKGTVQRKVRSVWNNAIRTNHQNFSNSRKNFAPTAVLTKSGIVPISTARQSSSRAATPETFHQQTTLKNGNLNNNVNAAKANSVNTAKENKVTSDVGNHGINIVKSSTCLGAPRDALKDQGYFNCGCSRHITGNISYLTNFQSMMEGMLPLGEELKVIRLLAKAPSELMCDKKNSVLFTDTEYFVLSPNFKFADESQVLLKVSRKNNMYSFDMKNIVPQKDLTCLLAKAANDESMLWHKRLGHINFKNINKLVKDNLVRRLPSKRFKNDQTYVACLKGKQHKVSFKSKLQNSISQPLFMLHMDLFGPTSMSSIMHKKYCLVVIDDFSRFTWVFFLATKNDTSRIIKILLTEIENLVEKKVKIIRYDNVTKFKNTIMNEFCEEKGIKREYSVARTPQQNRVAERRNRKLIEATRTMLTDSKSPVLSFMRSFGCHVSILNTLDQLGKFDGKSDEGIFVGYSTTSKAFRVYNIRTRKVEENLHITFLENKPMIVAGGPEWLFDIDALLKSINYAPVSTGTNSNDFAGKGASFDVGQLSMETESSQDYILMPLWKDNFLFDSSSQYSDDHNKDKHGPSQASESDNQEGPNAESSTKSVNTARPVNTATPTYADYPNDPLMPDLEDAEIFDDAYDDRDEGAEADYNNLETVISVSPIPSTRIHKDHPKEHIIKEVNSAVQTRKMAKQNEAGLISFINKQRTNHKYFQNCLFACFISQMEPKKITQALDDESWVEAMQEELLQFKLLNVWTLVDLPPRKRAIGTKWVYRNKRDQREIVVRNKARLVAQGHRQEKGIDYDNFFASVARIEAIRRGTIDKTLFIKKIKDDILLVQVYVDDIIFSSTKRYLSTEFEQLMHKRFQMSSMGELTFFLGLQVEKKKDGIFLSQDKYVSDILKKFGFSSVKSASTPMETHKPLSKDANGIDVDVHLYRSMIGSLMYLTSSRPDIMFVVCASLRVQVQPKVSHSPLELIAYSDSDYAGASLDRKSTTGGCQFLGSRLISWPCKKQTIVANSTTEAKYIAASNYCG</sequence>
<dbReference type="InterPro" id="IPR012337">
    <property type="entry name" value="RNaseH-like_sf"/>
</dbReference>
<evidence type="ECO:0000256" key="3">
    <source>
        <dbReference type="SAM" id="MobiDB-lite"/>
    </source>
</evidence>
<name>A0A699GZN4_TANCI</name>
<dbReference type="GO" id="GO:0003676">
    <property type="term" value="F:nucleic acid binding"/>
    <property type="evidence" value="ECO:0007669"/>
    <property type="project" value="InterPro"/>
</dbReference>
<dbReference type="SUPFAM" id="SSF53098">
    <property type="entry name" value="Ribonuclease H-like"/>
    <property type="match status" value="1"/>
</dbReference>
<evidence type="ECO:0000256" key="1">
    <source>
        <dbReference type="ARBA" id="ARBA00022723"/>
    </source>
</evidence>
<dbReference type="GO" id="GO:0046872">
    <property type="term" value="F:metal ion binding"/>
    <property type="evidence" value="ECO:0007669"/>
    <property type="project" value="UniProtKB-KW"/>
</dbReference>
<feature type="domain" description="Integrase catalytic" evidence="4">
    <location>
        <begin position="522"/>
        <end position="689"/>
    </location>
</feature>
<dbReference type="CDD" id="cd09272">
    <property type="entry name" value="RNase_HI_RT_Ty1"/>
    <property type="match status" value="1"/>
</dbReference>
<dbReference type="AlphaFoldDB" id="A0A699GZN4"/>
<evidence type="ECO:0000313" key="5">
    <source>
        <dbReference type="EMBL" id="GEW92378.1"/>
    </source>
</evidence>
<accession>A0A699GZN4</accession>
<dbReference type="InterPro" id="IPR025724">
    <property type="entry name" value="GAG-pre-integrase_dom"/>
</dbReference>
<comment type="caution">
    <text evidence="5">The sequence shown here is derived from an EMBL/GenBank/DDBJ whole genome shotgun (WGS) entry which is preliminary data.</text>
</comment>
<dbReference type="Pfam" id="PF00665">
    <property type="entry name" value="rve"/>
    <property type="match status" value="1"/>
</dbReference>
<feature type="compositionally biased region" description="Basic and acidic residues" evidence="3">
    <location>
        <begin position="793"/>
        <end position="802"/>
    </location>
</feature>
<dbReference type="InterPro" id="IPR013103">
    <property type="entry name" value="RVT_2"/>
</dbReference>
<feature type="region of interest" description="Disordered" evidence="3">
    <location>
        <begin position="158"/>
        <end position="180"/>
    </location>
</feature>
<feature type="compositionally biased region" description="Polar residues" evidence="3">
    <location>
        <begin position="164"/>
        <end position="176"/>
    </location>
</feature>
<dbReference type="SUPFAM" id="SSF56672">
    <property type="entry name" value="DNA/RNA polymerases"/>
    <property type="match status" value="1"/>
</dbReference>